<feature type="transmembrane region" description="Helical" evidence="2">
    <location>
        <begin position="430"/>
        <end position="447"/>
    </location>
</feature>
<dbReference type="KEGG" id="thyd:TTHT_0810"/>
<dbReference type="CDD" id="cd00077">
    <property type="entry name" value="HDc"/>
    <property type="match status" value="1"/>
</dbReference>
<reference evidence="4 5" key="1">
    <citation type="journal article" date="2012" name="Extremophiles">
        <title>Thermotomaculum hydrothermale gen. nov., sp. nov., a novel heterotrophic thermophile within the phylum Acidobacteria from a deep-sea hydrothermal vent chimney in the Southern Okinawa Trough.</title>
        <authorList>
            <person name="Izumi H."/>
            <person name="Nunoura T."/>
            <person name="Miyazaki M."/>
            <person name="Mino S."/>
            <person name="Toki T."/>
            <person name="Takai K."/>
            <person name="Sako Y."/>
            <person name="Sawabe T."/>
            <person name="Nakagawa S."/>
        </authorList>
    </citation>
    <scope>NUCLEOTIDE SEQUENCE [LARGE SCALE GENOMIC DNA]</scope>
    <source>
        <strain evidence="4 5">AC55</strain>
    </source>
</reference>
<proteinExistence type="predicted"/>
<keyword evidence="2" id="KW-0812">Transmembrane</keyword>
<gene>
    <name evidence="4" type="ORF">TTHT_0810</name>
</gene>
<dbReference type="InterPro" id="IPR006674">
    <property type="entry name" value="HD_domain"/>
</dbReference>
<dbReference type="AlphaFoldDB" id="A0A7R6PXA2"/>
<dbReference type="PROSITE" id="PS51831">
    <property type="entry name" value="HD"/>
    <property type="match status" value="1"/>
</dbReference>
<feature type="transmembrane region" description="Helical" evidence="2">
    <location>
        <begin position="486"/>
        <end position="512"/>
    </location>
</feature>
<keyword evidence="4" id="KW-0378">Hydrolase</keyword>
<feature type="transmembrane region" description="Helical" evidence="2">
    <location>
        <begin position="380"/>
        <end position="397"/>
    </location>
</feature>
<dbReference type="PANTHER" id="PTHR36442:SF1">
    <property type="entry name" value="CYCLIC-DI-AMP PHOSPHODIESTERASE PGPH"/>
    <property type="match status" value="1"/>
</dbReference>
<feature type="transmembrane region" description="Helical" evidence="2">
    <location>
        <begin position="21"/>
        <end position="44"/>
    </location>
</feature>
<keyword evidence="2" id="KW-0472">Membrane</keyword>
<keyword evidence="5" id="KW-1185">Reference proteome</keyword>
<dbReference type="InterPro" id="IPR052722">
    <property type="entry name" value="PgpH_phosphodiesterase"/>
</dbReference>
<feature type="region of interest" description="Disordered" evidence="1">
    <location>
        <begin position="758"/>
        <end position="783"/>
    </location>
</feature>
<feature type="transmembrane region" description="Helical" evidence="2">
    <location>
        <begin position="459"/>
        <end position="480"/>
    </location>
</feature>
<dbReference type="EMBL" id="AP017470">
    <property type="protein sequence ID" value="BBB32375.1"/>
    <property type="molecule type" value="Genomic_DNA"/>
</dbReference>
<feature type="transmembrane region" description="Helical" evidence="2">
    <location>
        <begin position="317"/>
        <end position="336"/>
    </location>
</feature>
<evidence type="ECO:0000313" key="5">
    <source>
        <dbReference type="Proteomes" id="UP000595564"/>
    </source>
</evidence>
<dbReference type="InterPro" id="IPR003607">
    <property type="entry name" value="HD/PDEase_dom"/>
</dbReference>
<dbReference type="GO" id="GO:0016787">
    <property type="term" value="F:hydrolase activity"/>
    <property type="evidence" value="ECO:0007669"/>
    <property type="project" value="UniProtKB-KW"/>
</dbReference>
<dbReference type="Gene3D" id="1.10.3210.10">
    <property type="entry name" value="Hypothetical protein af1432"/>
    <property type="match status" value="1"/>
</dbReference>
<dbReference type="Proteomes" id="UP000595564">
    <property type="component" value="Chromosome"/>
</dbReference>
<evidence type="ECO:0000313" key="4">
    <source>
        <dbReference type="EMBL" id="BBB32375.1"/>
    </source>
</evidence>
<evidence type="ECO:0000256" key="2">
    <source>
        <dbReference type="SAM" id="Phobius"/>
    </source>
</evidence>
<evidence type="ECO:0000256" key="1">
    <source>
        <dbReference type="SAM" id="MobiDB-lite"/>
    </source>
</evidence>
<accession>A0A7R6PXA2</accession>
<dbReference type="SUPFAM" id="SSF109604">
    <property type="entry name" value="HD-domain/PDEase-like"/>
    <property type="match status" value="1"/>
</dbReference>
<dbReference type="RefSeq" id="WP_201328722.1">
    <property type="nucleotide sequence ID" value="NZ_AP017470.1"/>
</dbReference>
<dbReference type="PANTHER" id="PTHR36442">
    <property type="entry name" value="CYCLIC-DI-AMP PHOSPHODIESTERASE PGPH"/>
    <property type="match status" value="1"/>
</dbReference>
<keyword evidence="2" id="KW-1133">Transmembrane helix</keyword>
<sequence length="783" mass="89242">MKKNRKKRKVEFSFIDFIKKFHSVDFYSALIFVIATLLILLNFFSVQTKIKLKVGDVAEHDIYAYTDLEVPDEVTTLKKKREAIEKTPNVYRYLSDKKDFVIEKINAISVLINEYEAAKKGLNKINNVELSALEAQKQGLLEKITSMVPIGEEYLPALINFFSNEENLNKLRDFVSYIYSRGLVENKSLFVLKNNEAILYDVNRNQEFLIRQKPAVIDKKQLKSLIKDFLTTVKIKKSDRKYIRDFLFNLFEPNYIFDSEKTKENIEKSLKSVEVSYLRKKRGEIIVRKGERVNEIAYKFIEQQNKVFKNKITLTRFLANLLILTLLTFLGYRLTRLYRQKIGKDKKYVFPLIMAVNTLGIIVIKGSIFIFGLVERSLQFQSLLQNGIIFFAIPFVFPVSLTAVLVDGFAALIVSFFLTVLVILLTAGNIKLVLFTIFSSITVIYLLRKTTRSSSLMLASLILGFFNFVIAFLILFYYGLEISSGLVISLLLITVIGSIFSGGLVSTFSPLFESMFKIVSDMKLSELSTMDNPLLKELSMSAPGTYQHSVRVANLAEAAAQRVGANALLVKVGAYYHDIGKTKKPDYFIENLRPGEENKHTRLAPKISALILKNHVKDGVDMAEEYGLPEVVISFIKEHHGTKLMTFFYNKALNMAEESGEEVVEEEYRYPGPKPSSKETAILMIADAIEAASRTLNSPATPGKIQHLVDRIVKDIIDDGQLSDSDLTFKELTEIKNSFVESLTAYFHTRVDYPGFDFNKQQDEDKNEAENKHNEKEGKKGNK</sequence>
<dbReference type="InterPro" id="IPR006675">
    <property type="entry name" value="HDIG_dom"/>
</dbReference>
<dbReference type="InterPro" id="IPR011621">
    <property type="entry name" value="Metal-dep_PHydrolase_7TM_intra"/>
</dbReference>
<dbReference type="InterPro" id="IPR011624">
    <property type="entry name" value="Metal-dep_PHydrolase_7TM_extra"/>
</dbReference>
<dbReference type="Pfam" id="PF07698">
    <property type="entry name" value="7TM-7TMR_HD"/>
    <property type="match status" value="1"/>
</dbReference>
<feature type="transmembrane region" description="Helical" evidence="2">
    <location>
        <begin position="348"/>
        <end position="374"/>
    </location>
</feature>
<organism evidence="4 5">
    <name type="scientific">Thermotomaculum hydrothermale</name>
    <dbReference type="NCBI Taxonomy" id="981385"/>
    <lineage>
        <taxon>Bacteria</taxon>
        <taxon>Pseudomonadati</taxon>
        <taxon>Acidobacteriota</taxon>
        <taxon>Holophagae</taxon>
        <taxon>Thermotomaculales</taxon>
        <taxon>Thermotomaculaceae</taxon>
        <taxon>Thermotomaculum</taxon>
    </lineage>
</organism>
<feature type="compositionally biased region" description="Basic and acidic residues" evidence="1">
    <location>
        <begin position="760"/>
        <end position="783"/>
    </location>
</feature>
<protein>
    <submittedName>
        <fullName evidence="4">Metal-dependent phosphohydrolase</fullName>
    </submittedName>
</protein>
<evidence type="ECO:0000259" key="3">
    <source>
        <dbReference type="PROSITE" id="PS51831"/>
    </source>
</evidence>
<dbReference type="NCBIfam" id="TIGR00277">
    <property type="entry name" value="HDIG"/>
    <property type="match status" value="1"/>
</dbReference>
<dbReference type="Pfam" id="PF01966">
    <property type="entry name" value="HD"/>
    <property type="match status" value="1"/>
</dbReference>
<dbReference type="Pfam" id="PF07697">
    <property type="entry name" value="7TMR-HDED"/>
    <property type="match status" value="1"/>
</dbReference>
<feature type="domain" description="HD" evidence="3">
    <location>
        <begin position="545"/>
        <end position="692"/>
    </location>
</feature>
<name>A0A7R6PXA2_9BACT</name>
<dbReference type="SMART" id="SM00471">
    <property type="entry name" value="HDc"/>
    <property type="match status" value="1"/>
</dbReference>